<dbReference type="PANTHER" id="PTHR16036:SF2">
    <property type="entry name" value="TRNA ENDONUCLEASE ANKZF1"/>
    <property type="match status" value="1"/>
</dbReference>
<dbReference type="GO" id="GO:0005737">
    <property type="term" value="C:cytoplasm"/>
    <property type="evidence" value="ECO:0007669"/>
    <property type="project" value="UniProtKB-SubCell"/>
</dbReference>
<keyword evidence="3 10" id="KW-0963">Cytoplasm</keyword>
<gene>
    <name evidence="12" type="ORF">TVY486_0903910</name>
</gene>
<sequence>MAISVAAIEDLMASVRRSLKIPPRNAYEAENARTLNTQRLKEAREGLGYLSGEYVTKLFGELELLERAVSAVVAHAESSVDIFLSADFAVGEGGEGEGEDEDETMIAEKMIKKKHEVKKRHNKSKVKRNKMCEANEVFTAPSVPSDAATLSNPAIDDKAHDVPREEKIEEVARLENCEGSAIPQEAVGPGRCVPVENTPLVRLDFDQEVTYNGCSCQCRVMLYRVVVIALSYGAPLEEIDSVVARYEVDDDDPLQGVVAVAPSKAAGGCMIGDALDEDCLEVWEDGDEACDAAKEVVEEEDEDEYVTAGHAEQLEEEKSEETKFSGKWLHTDIPLKLRDALPVFSGSLWVILMCHGGFFAGGVFMDGKPLVHKAFQRYVVRKKQGGKQSSNEKDSGSYGSIGSQIRRAQEIKWRIEVRDILLRWRHYINAAALVLYVAPGPQNRSVLMDFSTL</sequence>
<dbReference type="VEuPathDB" id="TriTrypDB:TvY486_0903910"/>
<dbReference type="GO" id="GO:0016787">
    <property type="term" value="F:hydrolase activity"/>
    <property type="evidence" value="ECO:0007669"/>
    <property type="project" value="UniProtKB-KW"/>
</dbReference>
<dbReference type="InterPro" id="IPR041175">
    <property type="entry name" value="VLRF1/Vms1"/>
</dbReference>
<comment type="subcellular location">
    <subcellularLocation>
        <location evidence="1">Cytoplasm</location>
    </subcellularLocation>
</comment>
<keyword evidence="4 10" id="KW-0540">Nuclease</keyword>
<keyword evidence="6 10" id="KW-0255">Endonuclease</keyword>
<evidence type="ECO:0000256" key="7">
    <source>
        <dbReference type="ARBA" id="ARBA00022801"/>
    </source>
</evidence>
<dbReference type="AlphaFoldDB" id="G0U2R6"/>
<feature type="non-terminal residue" evidence="12">
    <location>
        <position position="453"/>
    </location>
</feature>
<dbReference type="GO" id="GO:0036503">
    <property type="term" value="P:ERAD pathway"/>
    <property type="evidence" value="ECO:0007669"/>
    <property type="project" value="TreeGrafter"/>
</dbReference>
<protein>
    <recommendedName>
        <fullName evidence="11">VLRF1 domain-containing protein</fullName>
    </recommendedName>
</protein>
<dbReference type="PROSITE" id="PS52044">
    <property type="entry name" value="VLRF1"/>
    <property type="match status" value="1"/>
</dbReference>
<evidence type="ECO:0000256" key="1">
    <source>
        <dbReference type="ARBA" id="ARBA00004496"/>
    </source>
</evidence>
<keyword evidence="7 10" id="KW-0378">Hydrolase</keyword>
<dbReference type="InterPro" id="IPR047139">
    <property type="entry name" value="ANKZ1/VMS1"/>
</dbReference>
<evidence type="ECO:0000256" key="9">
    <source>
        <dbReference type="ARBA" id="ARBA00023054"/>
    </source>
</evidence>
<keyword evidence="5" id="KW-0677">Repeat</keyword>
<proteinExistence type="inferred from homology"/>
<dbReference type="Pfam" id="PF18826">
    <property type="entry name" value="bVLRF1"/>
    <property type="match status" value="1"/>
</dbReference>
<evidence type="ECO:0000256" key="8">
    <source>
        <dbReference type="ARBA" id="ARBA00023043"/>
    </source>
</evidence>
<dbReference type="GO" id="GO:0004519">
    <property type="term" value="F:endonuclease activity"/>
    <property type="evidence" value="ECO:0007669"/>
    <property type="project" value="UniProtKB-KW"/>
</dbReference>
<keyword evidence="9" id="KW-0175">Coiled coil</keyword>
<name>G0U2R6_TRYVY</name>
<evidence type="ECO:0000259" key="11">
    <source>
        <dbReference type="PROSITE" id="PS52044"/>
    </source>
</evidence>
<keyword evidence="8" id="KW-0040">ANK repeat</keyword>
<feature type="active site" evidence="10">
    <location>
        <position position="388"/>
    </location>
</feature>
<feature type="domain" description="VLRF1" evidence="11">
    <location>
        <begin position="345"/>
        <end position="453"/>
    </location>
</feature>
<dbReference type="EMBL" id="HE573025">
    <property type="protein sequence ID" value="CCC50570.1"/>
    <property type="molecule type" value="Genomic_DNA"/>
</dbReference>
<evidence type="ECO:0000313" key="12">
    <source>
        <dbReference type="EMBL" id="CCC50570.1"/>
    </source>
</evidence>
<evidence type="ECO:0000256" key="10">
    <source>
        <dbReference type="PROSITE-ProRule" id="PRU01389"/>
    </source>
</evidence>
<comment type="similarity">
    <text evidence="2 10">Belongs to the ANKZF1/VMS1 family.</text>
</comment>
<organism evidence="12">
    <name type="scientific">Trypanosoma vivax (strain Y486)</name>
    <dbReference type="NCBI Taxonomy" id="1055687"/>
    <lineage>
        <taxon>Eukaryota</taxon>
        <taxon>Discoba</taxon>
        <taxon>Euglenozoa</taxon>
        <taxon>Kinetoplastea</taxon>
        <taxon>Metakinetoplastina</taxon>
        <taxon>Trypanosomatida</taxon>
        <taxon>Trypanosomatidae</taxon>
        <taxon>Trypanosoma</taxon>
        <taxon>Duttonella</taxon>
    </lineage>
</organism>
<dbReference type="PANTHER" id="PTHR16036">
    <property type="entry name" value="ANKYRIN REPEAT AND ZINC FINGER DOMAIN-CONTAINING PROTEIN 1"/>
    <property type="match status" value="1"/>
</dbReference>
<accession>G0U2R6</accession>
<comment type="domain">
    <text evidence="10">The VLRF1 domain mediates binding to the 60S ribosomal subunit.</text>
</comment>
<evidence type="ECO:0000256" key="3">
    <source>
        <dbReference type="ARBA" id="ARBA00022490"/>
    </source>
</evidence>
<evidence type="ECO:0000256" key="2">
    <source>
        <dbReference type="ARBA" id="ARBA00009262"/>
    </source>
</evidence>
<reference evidence="12" key="1">
    <citation type="journal article" date="2012" name="Proc. Natl. Acad. Sci. U.S.A.">
        <title>Antigenic diversity is generated by distinct evolutionary mechanisms in African trypanosome species.</title>
        <authorList>
            <person name="Jackson A.P."/>
            <person name="Berry A."/>
            <person name="Aslett M."/>
            <person name="Allison H.C."/>
            <person name="Burton P."/>
            <person name="Vavrova-Anderson J."/>
            <person name="Brown R."/>
            <person name="Browne H."/>
            <person name="Corton N."/>
            <person name="Hauser H."/>
            <person name="Gamble J."/>
            <person name="Gilderthorp R."/>
            <person name="Marcello L."/>
            <person name="McQuillan J."/>
            <person name="Otto T.D."/>
            <person name="Quail M.A."/>
            <person name="Sanders M.J."/>
            <person name="van Tonder A."/>
            <person name="Ginger M.L."/>
            <person name="Field M.C."/>
            <person name="Barry J.D."/>
            <person name="Hertz-Fowler C."/>
            <person name="Berriman M."/>
        </authorList>
    </citation>
    <scope>NUCLEOTIDE SEQUENCE</scope>
    <source>
        <strain evidence="12">Y486</strain>
    </source>
</reference>
<evidence type="ECO:0000256" key="4">
    <source>
        <dbReference type="ARBA" id="ARBA00022722"/>
    </source>
</evidence>
<evidence type="ECO:0000256" key="6">
    <source>
        <dbReference type="ARBA" id="ARBA00022759"/>
    </source>
</evidence>
<evidence type="ECO:0000256" key="5">
    <source>
        <dbReference type="ARBA" id="ARBA00022737"/>
    </source>
</evidence>